<dbReference type="Gene3D" id="2.40.128.410">
    <property type="match status" value="1"/>
</dbReference>
<dbReference type="EMBL" id="FQTV01000006">
    <property type="protein sequence ID" value="SHF20586.1"/>
    <property type="molecule type" value="Genomic_DNA"/>
</dbReference>
<proteinExistence type="predicted"/>
<organism evidence="2 3">
    <name type="scientific">Bacteroides luti</name>
    <dbReference type="NCBI Taxonomy" id="1297750"/>
    <lineage>
        <taxon>Bacteria</taxon>
        <taxon>Pseudomonadati</taxon>
        <taxon>Bacteroidota</taxon>
        <taxon>Bacteroidia</taxon>
        <taxon>Bacteroidales</taxon>
        <taxon>Bacteroidaceae</taxon>
        <taxon>Bacteroides</taxon>
    </lineage>
</organism>
<dbReference type="Proteomes" id="UP000184509">
    <property type="component" value="Unassembled WGS sequence"/>
</dbReference>
<dbReference type="OrthoDB" id="1097715at2"/>
<dbReference type="STRING" id="1297750.SAMN05444405_10628"/>
<reference evidence="2 3" key="1">
    <citation type="submission" date="2016-11" db="EMBL/GenBank/DDBJ databases">
        <authorList>
            <person name="Jaros S."/>
            <person name="Januszkiewicz K."/>
            <person name="Wedrychowicz H."/>
        </authorList>
    </citation>
    <scope>NUCLEOTIDE SEQUENCE [LARGE SCALE GENOMIC DNA]</scope>
    <source>
        <strain evidence="2 3">DSM 26991</strain>
    </source>
</reference>
<feature type="chain" id="PRO_5012115501" description="DUF4251 domain-containing protein" evidence="1">
    <location>
        <begin position="24"/>
        <end position="172"/>
    </location>
</feature>
<feature type="signal peptide" evidence="1">
    <location>
        <begin position="1"/>
        <end position="23"/>
    </location>
</feature>
<dbReference type="RefSeq" id="WP_073400583.1">
    <property type="nucleotide sequence ID" value="NZ_FQTV01000006.1"/>
</dbReference>
<evidence type="ECO:0000313" key="2">
    <source>
        <dbReference type="EMBL" id="SHF20586.1"/>
    </source>
</evidence>
<accession>A0A1M4ZSR8</accession>
<evidence type="ECO:0008006" key="4">
    <source>
        <dbReference type="Google" id="ProtNLM"/>
    </source>
</evidence>
<name>A0A1M4ZSR8_9BACE</name>
<evidence type="ECO:0000313" key="3">
    <source>
        <dbReference type="Proteomes" id="UP000184509"/>
    </source>
</evidence>
<evidence type="ECO:0000256" key="1">
    <source>
        <dbReference type="SAM" id="SignalP"/>
    </source>
</evidence>
<keyword evidence="3" id="KW-1185">Reference proteome</keyword>
<protein>
    <recommendedName>
        <fullName evidence="4">DUF4251 domain-containing protein</fullName>
    </recommendedName>
</protein>
<sequence length="172" mass="19540">MKAKKIIIGLFAAFIALSLPMNAQSKKQKQEEISKTIRELIEAQKINVEVNTALPMRGPSRHLTSNYSVEIRNDSVFSYLPYFGIAYSAPYGGRAKGLIFDEKITDYKVLFDKKGTANISFRTRNDEDSYIYWIKIFSSGSADVRVTPNNKQSISFYGEFIYDAPKKNAKNK</sequence>
<keyword evidence="1" id="KW-0732">Signal</keyword>
<dbReference type="AlphaFoldDB" id="A0A1M4ZSR8"/>
<gene>
    <name evidence="2" type="ORF">SAMN05444405_10628</name>
</gene>
<dbReference type="Pfam" id="PF14059">
    <property type="entry name" value="DUF4251"/>
    <property type="match status" value="1"/>
</dbReference>
<dbReference type="InterPro" id="IPR025347">
    <property type="entry name" value="DUF4251"/>
</dbReference>